<evidence type="ECO:0000313" key="2">
    <source>
        <dbReference type="EMBL" id="MST33991.1"/>
    </source>
</evidence>
<dbReference type="PANTHER" id="PTHR37305:SF1">
    <property type="entry name" value="MEMBRANE PROTEIN"/>
    <property type="match status" value="1"/>
</dbReference>
<protein>
    <submittedName>
        <fullName evidence="2">ABC transporter permease subunit</fullName>
    </submittedName>
</protein>
<evidence type="ECO:0000313" key="3">
    <source>
        <dbReference type="Proteomes" id="UP000437736"/>
    </source>
</evidence>
<dbReference type="Pfam" id="PF12730">
    <property type="entry name" value="ABC2_membrane_4"/>
    <property type="match status" value="1"/>
</dbReference>
<dbReference type="EMBL" id="WJHE01000799">
    <property type="protein sequence ID" value="MST33991.1"/>
    <property type="molecule type" value="Genomic_DNA"/>
</dbReference>
<sequence>MWRAELHHLFRRTVVRVQLLVLFLVPVLLAVAVKLSGGPSSGRGPSFLDQVSHNGVFAALAGLTVCIPFFLPLTVAVIAGDSIAGEASLGTLRYLLTRPAGRVRLLAVKALTVVVYSVAAAVAVALGGLAAGAALFPVGPVVGLSGTSFSLADGIGRTLLAAVIVGVSLLGLAAIGMFVSTLINSPVGAMVITAGLVVAALVVDSVPQLAFAHPWLFSHDWLAFGDLLRSPVTWGGIRRDLLLQLGYVVVFGAAAWARFTTRDVLA</sequence>
<dbReference type="Proteomes" id="UP000437736">
    <property type="component" value="Unassembled WGS sequence"/>
</dbReference>
<evidence type="ECO:0000256" key="1">
    <source>
        <dbReference type="SAM" id="Phobius"/>
    </source>
</evidence>
<feature type="transmembrane region" description="Helical" evidence="1">
    <location>
        <begin position="56"/>
        <end position="84"/>
    </location>
</feature>
<comment type="caution">
    <text evidence="2">The sequence shown here is derived from an EMBL/GenBank/DDBJ whole genome shotgun (WGS) entry which is preliminary data.</text>
</comment>
<dbReference type="PANTHER" id="PTHR37305">
    <property type="entry name" value="INTEGRAL MEMBRANE PROTEIN-RELATED"/>
    <property type="match status" value="1"/>
</dbReference>
<feature type="transmembrane region" description="Helical" evidence="1">
    <location>
        <begin position="158"/>
        <end position="179"/>
    </location>
</feature>
<organism evidence="2 3">
    <name type="scientific">Acidiferrimicrobium australe</name>
    <dbReference type="NCBI Taxonomy" id="2664430"/>
    <lineage>
        <taxon>Bacteria</taxon>
        <taxon>Bacillati</taxon>
        <taxon>Actinomycetota</taxon>
        <taxon>Acidimicrobiia</taxon>
        <taxon>Acidimicrobiales</taxon>
        <taxon>Acidimicrobiaceae</taxon>
        <taxon>Acidiferrimicrobium</taxon>
    </lineage>
</organism>
<feature type="transmembrane region" description="Helical" evidence="1">
    <location>
        <begin position="105"/>
        <end position="138"/>
    </location>
</feature>
<proteinExistence type="predicted"/>
<keyword evidence="3" id="KW-1185">Reference proteome</keyword>
<name>A0ABW9QWG7_9ACTN</name>
<keyword evidence="1" id="KW-1133">Transmembrane helix</keyword>
<reference evidence="2 3" key="1">
    <citation type="submission" date="2019-11" db="EMBL/GenBank/DDBJ databases">
        <title>Acidiferrimicrobium australis gen. nov., sp. nov., an acidophilic and obligately heterotrophic, member of the Actinobacteria that catalyses dissimilatory oxido- reduction of iron isolated from metal-rich acidic water in Chile.</title>
        <authorList>
            <person name="Gonzalez D."/>
            <person name="Huber K."/>
            <person name="Hedrich S."/>
            <person name="Rojas-Villalobos C."/>
            <person name="Quatrini R."/>
            <person name="Dinamarca M.A."/>
            <person name="Schwarz A."/>
            <person name="Canales C."/>
            <person name="Nancucheo I."/>
        </authorList>
    </citation>
    <scope>NUCLEOTIDE SEQUENCE [LARGE SCALE GENOMIC DNA]</scope>
    <source>
        <strain evidence="2 3">USS-CCA1</strain>
    </source>
</reference>
<keyword evidence="1" id="KW-0472">Membrane</keyword>
<gene>
    <name evidence="2" type="ORF">GHK86_14840</name>
</gene>
<feature type="transmembrane region" description="Helical" evidence="1">
    <location>
        <begin position="241"/>
        <end position="259"/>
    </location>
</feature>
<keyword evidence="1" id="KW-0812">Transmembrane</keyword>
<feature type="transmembrane region" description="Helical" evidence="1">
    <location>
        <begin position="191"/>
        <end position="211"/>
    </location>
</feature>
<accession>A0ABW9QWG7</accession>